<dbReference type="AlphaFoldDB" id="A0A133UKP7"/>
<protein>
    <submittedName>
        <fullName evidence="2">Uncharacterized protein</fullName>
    </submittedName>
</protein>
<keyword evidence="1" id="KW-1133">Transmembrane helix</keyword>
<gene>
    <name evidence="2" type="ORF">AKJ65_03420</name>
</gene>
<reference evidence="2 3" key="1">
    <citation type="journal article" date="2016" name="Sci. Rep.">
        <title>Metabolic traits of an uncultured archaeal lineage -MSBL1- from brine pools of the Red Sea.</title>
        <authorList>
            <person name="Mwirichia R."/>
            <person name="Alam I."/>
            <person name="Rashid M."/>
            <person name="Vinu M."/>
            <person name="Ba-Alawi W."/>
            <person name="Anthony Kamau A."/>
            <person name="Kamanda Ngugi D."/>
            <person name="Goker M."/>
            <person name="Klenk H.P."/>
            <person name="Bajic V."/>
            <person name="Stingl U."/>
        </authorList>
    </citation>
    <scope>NUCLEOTIDE SEQUENCE [LARGE SCALE GENOMIC DNA]</scope>
    <source>
        <strain evidence="2">SCGC-AAA259E19</strain>
    </source>
</reference>
<feature type="transmembrane region" description="Helical" evidence="1">
    <location>
        <begin position="14"/>
        <end position="37"/>
    </location>
</feature>
<keyword evidence="1" id="KW-0812">Transmembrane</keyword>
<keyword evidence="3" id="KW-1185">Reference proteome</keyword>
<evidence type="ECO:0000313" key="3">
    <source>
        <dbReference type="Proteomes" id="UP000070284"/>
    </source>
</evidence>
<comment type="caution">
    <text evidence="2">The sequence shown here is derived from an EMBL/GenBank/DDBJ whole genome shotgun (WGS) entry which is preliminary data.</text>
</comment>
<dbReference type="EMBL" id="LHXO01000039">
    <property type="protein sequence ID" value="KXA94788.1"/>
    <property type="molecule type" value="Genomic_DNA"/>
</dbReference>
<evidence type="ECO:0000256" key="1">
    <source>
        <dbReference type="SAM" id="Phobius"/>
    </source>
</evidence>
<evidence type="ECO:0000313" key="2">
    <source>
        <dbReference type="EMBL" id="KXA94788.1"/>
    </source>
</evidence>
<organism evidence="2 3">
    <name type="scientific">candidate division MSBL1 archaeon SCGC-AAA259E19</name>
    <dbReference type="NCBI Taxonomy" id="1698264"/>
    <lineage>
        <taxon>Archaea</taxon>
        <taxon>Methanobacteriati</taxon>
        <taxon>Methanobacteriota</taxon>
        <taxon>candidate division MSBL1</taxon>
    </lineage>
</organism>
<sequence length="150" mass="16754">MAVLKSFRPKEEGFFSIDALFAIILLLLTLTTLVSLYQGRRSMVRATRERLEGEMIVQKLAGAVNVVHAGGEPLTLNIHLKENIGGKNYTVQFDEGEREISIRFIGDGQNYPVAEASVVVDQLDLSGLENVARKIRICWENDNIIKVKNP</sequence>
<name>A0A133UKP7_9EURY</name>
<proteinExistence type="predicted"/>
<keyword evidence="1" id="KW-0472">Membrane</keyword>
<dbReference type="Proteomes" id="UP000070284">
    <property type="component" value="Unassembled WGS sequence"/>
</dbReference>
<accession>A0A133UKP7</accession>